<dbReference type="SUPFAM" id="SSF109604">
    <property type="entry name" value="HD-domain/PDEase-like"/>
    <property type="match status" value="1"/>
</dbReference>
<sequence>MTGALADPMSAAVRGRLSPAALPLFRELGDLKRIRSAEAAGSIAERLFVAAWAALIRGEPAEDVMARVTGAALVSARLGDIDLVVLDRLGIGTRAESILERAFDELADEGVIEDDALRTHIRGALPQGRPQMGPVPPFVGKLARQPRAGVTCPGRPRIMLQPPENHAEHCLMVAVYGVIASPWHRADATRVFLAGLAHHLHNADMPDSGYSGEMLLGEALNDAIANARAAATAEIAEMAPTLVDQVEDALAPISGDSTGEARAFHVADVLDRVLEIEQFTRAGRLAMDVVLGDYGLVHDGPVKAFHDRILADAGLA</sequence>
<proteinExistence type="predicted"/>
<evidence type="ECO:0000313" key="3">
    <source>
        <dbReference type="Proteomes" id="UP000734218"/>
    </source>
</evidence>
<comment type="caution">
    <text evidence="2">The sequence shown here is derived from an EMBL/GenBank/DDBJ whole genome shotgun (WGS) entry which is preliminary data.</text>
</comment>
<evidence type="ECO:0000259" key="1">
    <source>
        <dbReference type="Pfam" id="PF13023"/>
    </source>
</evidence>
<name>A0ABX0XPN3_9SPHN</name>
<accession>A0ABX0XPN3</accession>
<dbReference type="EMBL" id="JAATJE010000002">
    <property type="protein sequence ID" value="NJC34682.1"/>
    <property type="molecule type" value="Genomic_DNA"/>
</dbReference>
<feature type="domain" description="HD" evidence="1">
    <location>
        <begin position="140"/>
        <end position="270"/>
    </location>
</feature>
<keyword evidence="3" id="KW-1185">Reference proteome</keyword>
<dbReference type="Proteomes" id="UP000734218">
    <property type="component" value="Unassembled WGS sequence"/>
</dbReference>
<protein>
    <submittedName>
        <fullName evidence="2">5'-deoxynucleotidase YfbR-like HD superfamily hydrolase</fullName>
    </submittedName>
</protein>
<reference evidence="2 3" key="1">
    <citation type="submission" date="2020-03" db="EMBL/GenBank/DDBJ databases">
        <title>Genomic Encyclopedia of Type Strains, Phase IV (KMG-IV): sequencing the most valuable type-strain genomes for metagenomic binning, comparative biology and taxonomic classification.</title>
        <authorList>
            <person name="Goeker M."/>
        </authorList>
    </citation>
    <scope>NUCLEOTIDE SEQUENCE [LARGE SCALE GENOMIC DNA]</scope>
    <source>
        <strain evidence="2 3">DSM 27651</strain>
    </source>
</reference>
<dbReference type="Pfam" id="PF13023">
    <property type="entry name" value="HD_3"/>
    <property type="match status" value="1"/>
</dbReference>
<dbReference type="InterPro" id="IPR006674">
    <property type="entry name" value="HD_domain"/>
</dbReference>
<dbReference type="Gene3D" id="1.10.3210.10">
    <property type="entry name" value="Hypothetical protein af1432"/>
    <property type="match status" value="1"/>
</dbReference>
<gene>
    <name evidence="2" type="ORF">GGR88_002196</name>
</gene>
<organism evidence="2 3">
    <name type="scientific">Sphingomonas jejuensis</name>
    <dbReference type="NCBI Taxonomy" id="904715"/>
    <lineage>
        <taxon>Bacteria</taxon>
        <taxon>Pseudomonadati</taxon>
        <taxon>Pseudomonadota</taxon>
        <taxon>Alphaproteobacteria</taxon>
        <taxon>Sphingomonadales</taxon>
        <taxon>Sphingomonadaceae</taxon>
        <taxon>Sphingomonas</taxon>
    </lineage>
</organism>
<evidence type="ECO:0000313" key="2">
    <source>
        <dbReference type="EMBL" id="NJC34682.1"/>
    </source>
</evidence>
<dbReference type="RefSeq" id="WP_342449785.1">
    <property type="nucleotide sequence ID" value="NZ_JAATJE010000002.1"/>
</dbReference>